<dbReference type="GO" id="GO:0008168">
    <property type="term" value="F:methyltransferase activity"/>
    <property type="evidence" value="ECO:0007669"/>
    <property type="project" value="UniProtKB-KW"/>
</dbReference>
<evidence type="ECO:0008006" key="5">
    <source>
        <dbReference type="Google" id="ProtNLM"/>
    </source>
</evidence>
<gene>
    <name evidence="4" type="ORF">S03H2_45671</name>
</gene>
<evidence type="ECO:0000256" key="2">
    <source>
        <dbReference type="ARBA" id="ARBA00022603"/>
    </source>
</evidence>
<name>X1IU77_9ZZZZ</name>
<dbReference type="Pfam" id="PF06253">
    <property type="entry name" value="MTTB"/>
    <property type="match status" value="1"/>
</dbReference>
<feature type="non-terminal residue" evidence="4">
    <location>
        <position position="1"/>
    </location>
</feature>
<dbReference type="AlphaFoldDB" id="X1IU77"/>
<accession>X1IU77</accession>
<evidence type="ECO:0000313" key="4">
    <source>
        <dbReference type="EMBL" id="GAH72830.1"/>
    </source>
</evidence>
<keyword evidence="2" id="KW-0489">Methyltransferase</keyword>
<protein>
    <recommendedName>
        <fullName evidence="5">Trimethylamine methyltransferase</fullName>
    </recommendedName>
</protein>
<dbReference type="GO" id="GO:0015948">
    <property type="term" value="P:methanogenesis"/>
    <property type="evidence" value="ECO:0007669"/>
    <property type="project" value="InterPro"/>
</dbReference>
<proteinExistence type="inferred from homology"/>
<dbReference type="InterPro" id="IPR010426">
    <property type="entry name" value="MTTB_MeTrfase"/>
</dbReference>
<evidence type="ECO:0000256" key="1">
    <source>
        <dbReference type="ARBA" id="ARBA00007137"/>
    </source>
</evidence>
<comment type="caution">
    <text evidence="4">The sequence shown here is derived from an EMBL/GenBank/DDBJ whole genome shotgun (WGS) entry which is preliminary data.</text>
</comment>
<dbReference type="Gene3D" id="3.20.20.480">
    <property type="entry name" value="Trimethylamine methyltransferase-like"/>
    <property type="match status" value="1"/>
</dbReference>
<feature type="non-terminal residue" evidence="4">
    <location>
        <position position="267"/>
    </location>
</feature>
<dbReference type="EMBL" id="BARU01028628">
    <property type="protein sequence ID" value="GAH72830.1"/>
    <property type="molecule type" value="Genomic_DNA"/>
</dbReference>
<organism evidence="4">
    <name type="scientific">marine sediment metagenome</name>
    <dbReference type="NCBI Taxonomy" id="412755"/>
    <lineage>
        <taxon>unclassified sequences</taxon>
        <taxon>metagenomes</taxon>
        <taxon>ecological metagenomes</taxon>
    </lineage>
</organism>
<dbReference type="GO" id="GO:0032259">
    <property type="term" value="P:methylation"/>
    <property type="evidence" value="ECO:0007669"/>
    <property type="project" value="UniProtKB-KW"/>
</dbReference>
<evidence type="ECO:0000256" key="3">
    <source>
        <dbReference type="ARBA" id="ARBA00022679"/>
    </source>
</evidence>
<keyword evidence="3" id="KW-0808">Transferase</keyword>
<dbReference type="InterPro" id="IPR038601">
    <property type="entry name" value="MttB-like_sf"/>
</dbReference>
<comment type="similarity">
    <text evidence="1">Belongs to the trimethylamine methyltransferase family.</text>
</comment>
<reference evidence="4" key="1">
    <citation type="journal article" date="2014" name="Front. Microbiol.">
        <title>High frequency of phylogenetically diverse reductive dehalogenase-homologous genes in deep subseafloor sedimentary metagenomes.</title>
        <authorList>
            <person name="Kawai M."/>
            <person name="Futagami T."/>
            <person name="Toyoda A."/>
            <person name="Takaki Y."/>
            <person name="Nishi S."/>
            <person name="Hori S."/>
            <person name="Arai W."/>
            <person name="Tsubouchi T."/>
            <person name="Morono Y."/>
            <person name="Uchiyama I."/>
            <person name="Ito T."/>
            <person name="Fujiyama A."/>
            <person name="Inagaki F."/>
            <person name="Takami H."/>
        </authorList>
    </citation>
    <scope>NUCLEOTIDE SEQUENCE</scope>
    <source>
        <strain evidence="4">Expedition CK06-06</strain>
    </source>
</reference>
<sequence length="267" mass="29288">LDVLWQTGVTFHHQKALKLFEKNGCKVDYEEERVHFPPGLVEECLRKAPSSFRFKARDPKNDLIYGGNTVYFGNMPGMQTVDLETWEPRAATRKENYDGVTVLDALDNCHFIDSYTPYFGFKDVPEVVKIPESCAAKIRNSTLVQGTGYSNDCEVFCIQMSQVVGADLIGRCIAAPPLTYYSDAVEAAFRYIEAEFPVQVVAAGIMGATYPATTAGSIVIGNAECIAGIVLTQLVKPGHENMVDSFTFPANMRTGAPGFGQLGISLF</sequence>